<keyword evidence="5 7" id="KW-1133">Transmembrane helix</keyword>
<dbReference type="FunFam" id="1.20.1250.20:FF:000157">
    <property type="entry name" value="Inorganic phosphate cotransporter"/>
    <property type="match status" value="1"/>
</dbReference>
<comment type="subcellular location">
    <subcellularLocation>
        <location evidence="1">Membrane</location>
        <topology evidence="1">Multi-pass membrane protein</topology>
    </subcellularLocation>
</comment>
<dbReference type="Pfam" id="PF07690">
    <property type="entry name" value="MFS_1"/>
    <property type="match status" value="1"/>
</dbReference>
<comment type="caution">
    <text evidence="9">The sequence shown here is derived from an EMBL/GenBank/DDBJ whole genome shotgun (WGS) entry which is preliminary data.</text>
</comment>
<reference evidence="9" key="1">
    <citation type="journal article" date="2023" name="G3 (Bethesda)">
        <title>Whole genome assemblies of Zophobas morio and Tenebrio molitor.</title>
        <authorList>
            <person name="Kaur S."/>
            <person name="Stinson S.A."/>
            <person name="diCenzo G.C."/>
        </authorList>
    </citation>
    <scope>NUCLEOTIDE SEQUENCE</scope>
    <source>
        <strain evidence="9">QUZm001</strain>
    </source>
</reference>
<feature type="transmembrane region" description="Helical" evidence="7">
    <location>
        <begin position="34"/>
        <end position="51"/>
    </location>
</feature>
<evidence type="ECO:0000256" key="3">
    <source>
        <dbReference type="ARBA" id="ARBA00022692"/>
    </source>
</evidence>
<dbReference type="Gene3D" id="1.20.1250.20">
    <property type="entry name" value="MFS general substrate transporter like domains"/>
    <property type="match status" value="2"/>
</dbReference>
<proteinExistence type="predicted"/>
<keyword evidence="4" id="KW-0769">Symport</keyword>
<evidence type="ECO:0000256" key="4">
    <source>
        <dbReference type="ARBA" id="ARBA00022847"/>
    </source>
</evidence>
<name>A0AA38MCM3_9CUCU</name>
<dbReference type="PROSITE" id="PS50850">
    <property type="entry name" value="MFS"/>
    <property type="match status" value="1"/>
</dbReference>
<dbReference type="PANTHER" id="PTHR11662:SF77">
    <property type="entry name" value="MAJOR FACILITATOR SUPERFAMILY TRANSPORTER 17, ISOFORM F"/>
    <property type="match status" value="1"/>
</dbReference>
<dbReference type="InterPro" id="IPR050382">
    <property type="entry name" value="MFS_Na/Anion_cotransporter"/>
</dbReference>
<keyword evidence="6 7" id="KW-0472">Membrane</keyword>
<dbReference type="AlphaFoldDB" id="A0AA38MCM3"/>
<evidence type="ECO:0000256" key="1">
    <source>
        <dbReference type="ARBA" id="ARBA00004141"/>
    </source>
</evidence>
<dbReference type="Proteomes" id="UP001168821">
    <property type="component" value="Unassembled WGS sequence"/>
</dbReference>
<dbReference type="InterPro" id="IPR036259">
    <property type="entry name" value="MFS_trans_sf"/>
</dbReference>
<feature type="transmembrane region" description="Helical" evidence="7">
    <location>
        <begin position="455"/>
        <end position="474"/>
    </location>
</feature>
<protein>
    <recommendedName>
        <fullName evidence="8">Major facilitator superfamily (MFS) profile domain-containing protein</fullName>
    </recommendedName>
</protein>
<keyword evidence="3 7" id="KW-0812">Transmembrane</keyword>
<feature type="transmembrane region" description="Helical" evidence="7">
    <location>
        <begin position="163"/>
        <end position="184"/>
    </location>
</feature>
<dbReference type="InterPro" id="IPR020846">
    <property type="entry name" value="MFS_dom"/>
</dbReference>
<keyword evidence="10" id="KW-1185">Reference proteome</keyword>
<feature type="transmembrane region" description="Helical" evidence="7">
    <location>
        <begin position="221"/>
        <end position="240"/>
    </location>
</feature>
<evidence type="ECO:0000256" key="2">
    <source>
        <dbReference type="ARBA" id="ARBA00022448"/>
    </source>
</evidence>
<dbReference type="CDD" id="cd17318">
    <property type="entry name" value="MFS_SLC17"/>
    <property type="match status" value="1"/>
</dbReference>
<evidence type="ECO:0000313" key="9">
    <source>
        <dbReference type="EMBL" id="KAJ3651382.1"/>
    </source>
</evidence>
<dbReference type="SUPFAM" id="SSF103473">
    <property type="entry name" value="MFS general substrate transporter"/>
    <property type="match status" value="1"/>
</dbReference>
<feature type="transmembrane region" description="Helical" evidence="7">
    <location>
        <begin position="196"/>
        <end position="215"/>
    </location>
</feature>
<dbReference type="FunFam" id="1.20.1250.20:FF:000003">
    <property type="entry name" value="Solute carrier family 17 member 3"/>
    <property type="match status" value="1"/>
</dbReference>
<dbReference type="GO" id="GO:0015293">
    <property type="term" value="F:symporter activity"/>
    <property type="evidence" value="ECO:0007669"/>
    <property type="project" value="UniProtKB-KW"/>
</dbReference>
<feature type="transmembrane region" description="Helical" evidence="7">
    <location>
        <begin position="324"/>
        <end position="344"/>
    </location>
</feature>
<sequence>MSEDKVYSSDLSYPKEEVTKCLIYRLFGQVPARLVLYLLSWSGFLVSFMMRTDINLAIVAMVEEPPQAVTNTSQEYCFVIDDSNSSTAVDYGGTLKWSAGVQSYILASFYWAYIISQVVGGLATQKLGTKRVFGYAQLVTAMCSLCIPWASETHYGLVIALRFVQGFASGLTWPAMYALVGHWIPVPERSRFMSSFQGFSIGIGVTYPLCGFLIAHLGWRSVFYTTGSIGVLWCGIWYLLAFDSPEMHPRISLREQQYIKENTVNTYAATRKQRVPWKAILTSPHAWSIGVTTFGRIWVHYTFIIPGPKYMKSILGFSIEKNGLLSGAPFICSYIASVFFCYIADKLVTKNIMSLTNVRKLMTALSQVVPGLLVLLISYLGCDIDLVLVVWFLAVTLITASYAGAMANVVDIAPNFAGPVLAFAQTIHMSASFLSPLAAFQMLNEQEHLMSAWRMVFYVTAFVSVSTYVTFQIWGTSEIQPWNYTDGVSNDKEDKLEREELMTEKPDVVVANGKSDDTVA</sequence>
<dbReference type="PANTHER" id="PTHR11662">
    <property type="entry name" value="SOLUTE CARRIER FAMILY 17"/>
    <property type="match status" value="1"/>
</dbReference>
<feature type="transmembrane region" description="Helical" evidence="7">
    <location>
        <begin position="422"/>
        <end position="443"/>
    </location>
</feature>
<dbReference type="GO" id="GO:0016020">
    <property type="term" value="C:membrane"/>
    <property type="evidence" value="ECO:0007669"/>
    <property type="project" value="UniProtKB-SubCell"/>
</dbReference>
<feature type="transmembrane region" description="Helical" evidence="7">
    <location>
        <begin position="389"/>
        <end position="410"/>
    </location>
</feature>
<evidence type="ECO:0000259" key="8">
    <source>
        <dbReference type="PROSITE" id="PS50850"/>
    </source>
</evidence>
<evidence type="ECO:0000256" key="7">
    <source>
        <dbReference type="SAM" id="Phobius"/>
    </source>
</evidence>
<feature type="transmembrane region" description="Helical" evidence="7">
    <location>
        <begin position="132"/>
        <end position="151"/>
    </location>
</feature>
<dbReference type="InterPro" id="IPR011701">
    <property type="entry name" value="MFS"/>
</dbReference>
<dbReference type="EMBL" id="JALNTZ010000005">
    <property type="protein sequence ID" value="KAJ3651382.1"/>
    <property type="molecule type" value="Genomic_DNA"/>
</dbReference>
<accession>A0AA38MCM3</accession>
<dbReference type="GO" id="GO:0006820">
    <property type="term" value="P:monoatomic anion transport"/>
    <property type="evidence" value="ECO:0007669"/>
    <property type="project" value="TreeGrafter"/>
</dbReference>
<feature type="transmembrane region" description="Helical" evidence="7">
    <location>
        <begin position="101"/>
        <end position="120"/>
    </location>
</feature>
<gene>
    <name evidence="9" type="ORF">Zmor_017430</name>
</gene>
<organism evidence="9 10">
    <name type="scientific">Zophobas morio</name>
    <dbReference type="NCBI Taxonomy" id="2755281"/>
    <lineage>
        <taxon>Eukaryota</taxon>
        <taxon>Metazoa</taxon>
        <taxon>Ecdysozoa</taxon>
        <taxon>Arthropoda</taxon>
        <taxon>Hexapoda</taxon>
        <taxon>Insecta</taxon>
        <taxon>Pterygota</taxon>
        <taxon>Neoptera</taxon>
        <taxon>Endopterygota</taxon>
        <taxon>Coleoptera</taxon>
        <taxon>Polyphaga</taxon>
        <taxon>Cucujiformia</taxon>
        <taxon>Tenebrionidae</taxon>
        <taxon>Zophobas</taxon>
    </lineage>
</organism>
<keyword evidence="2" id="KW-0813">Transport</keyword>
<feature type="domain" description="Major facilitator superfamily (MFS) profile" evidence="8">
    <location>
        <begin position="39"/>
        <end position="478"/>
    </location>
</feature>
<evidence type="ECO:0000313" key="10">
    <source>
        <dbReference type="Proteomes" id="UP001168821"/>
    </source>
</evidence>
<feature type="transmembrane region" description="Helical" evidence="7">
    <location>
        <begin position="364"/>
        <end position="382"/>
    </location>
</feature>
<evidence type="ECO:0000256" key="6">
    <source>
        <dbReference type="ARBA" id="ARBA00023136"/>
    </source>
</evidence>
<evidence type="ECO:0000256" key="5">
    <source>
        <dbReference type="ARBA" id="ARBA00022989"/>
    </source>
</evidence>